<dbReference type="PROSITE" id="PS00137">
    <property type="entry name" value="SUBTILASE_HIS"/>
    <property type="match status" value="1"/>
</dbReference>
<dbReference type="GO" id="GO:0004252">
    <property type="term" value="F:serine-type endopeptidase activity"/>
    <property type="evidence" value="ECO:0007669"/>
    <property type="project" value="UniProtKB-UniRule"/>
</dbReference>
<dbReference type="PANTHER" id="PTHR43806:SF11">
    <property type="entry name" value="CEREVISIN-RELATED"/>
    <property type="match status" value="1"/>
</dbReference>
<dbReference type="PROSITE" id="PS51892">
    <property type="entry name" value="SUBTILASE"/>
    <property type="match status" value="1"/>
</dbReference>
<gene>
    <name evidence="7" type="ORF">LOC68_02705</name>
</gene>
<dbReference type="InterPro" id="IPR036852">
    <property type="entry name" value="Peptidase_S8/S53_dom_sf"/>
</dbReference>
<comment type="caution">
    <text evidence="7">The sequence shown here is derived from an EMBL/GenBank/DDBJ whole genome shotgun (WGS) entry which is preliminary data.</text>
</comment>
<evidence type="ECO:0000259" key="6">
    <source>
        <dbReference type="Pfam" id="PF00082"/>
    </source>
</evidence>
<evidence type="ECO:0000256" key="3">
    <source>
        <dbReference type="ARBA" id="ARBA00022801"/>
    </source>
</evidence>
<feature type="active site" description="Charge relay system" evidence="5">
    <location>
        <position position="203"/>
    </location>
</feature>
<evidence type="ECO:0000256" key="1">
    <source>
        <dbReference type="ARBA" id="ARBA00011073"/>
    </source>
</evidence>
<dbReference type="InterPro" id="IPR023828">
    <property type="entry name" value="Peptidase_S8_Ser-AS"/>
</dbReference>
<feature type="domain" description="Peptidase S8/S53" evidence="6">
    <location>
        <begin position="118"/>
        <end position="322"/>
    </location>
</feature>
<dbReference type="Proteomes" id="UP001139103">
    <property type="component" value="Unassembled WGS sequence"/>
</dbReference>
<dbReference type="InterPro" id="IPR050131">
    <property type="entry name" value="Peptidase_S8_subtilisin-like"/>
</dbReference>
<feature type="active site" description="Charge relay system" evidence="5">
    <location>
        <position position="127"/>
    </location>
</feature>
<organism evidence="7 8">
    <name type="scientific">Blastopirellula sediminis</name>
    <dbReference type="NCBI Taxonomy" id="2894196"/>
    <lineage>
        <taxon>Bacteria</taxon>
        <taxon>Pseudomonadati</taxon>
        <taxon>Planctomycetota</taxon>
        <taxon>Planctomycetia</taxon>
        <taxon>Pirellulales</taxon>
        <taxon>Pirellulaceae</taxon>
        <taxon>Blastopirellula</taxon>
    </lineage>
</organism>
<dbReference type="SUPFAM" id="SSF52743">
    <property type="entry name" value="Subtilisin-like"/>
    <property type="match status" value="1"/>
</dbReference>
<dbReference type="InterPro" id="IPR015500">
    <property type="entry name" value="Peptidase_S8_subtilisin-rel"/>
</dbReference>
<dbReference type="InterPro" id="IPR022398">
    <property type="entry name" value="Peptidase_S8_His-AS"/>
</dbReference>
<reference evidence="7" key="1">
    <citation type="submission" date="2021-11" db="EMBL/GenBank/DDBJ databases">
        <title>Genome sequence.</title>
        <authorList>
            <person name="Sun Q."/>
        </authorList>
    </citation>
    <scope>NUCLEOTIDE SEQUENCE</scope>
    <source>
        <strain evidence="7">JC732</strain>
    </source>
</reference>
<dbReference type="InterPro" id="IPR000209">
    <property type="entry name" value="Peptidase_S8/S53_dom"/>
</dbReference>
<evidence type="ECO:0000313" key="8">
    <source>
        <dbReference type="Proteomes" id="UP001139103"/>
    </source>
</evidence>
<dbReference type="PANTHER" id="PTHR43806">
    <property type="entry name" value="PEPTIDASE S8"/>
    <property type="match status" value="1"/>
</dbReference>
<keyword evidence="8" id="KW-1185">Reference proteome</keyword>
<dbReference type="RefSeq" id="WP_230215391.1">
    <property type="nucleotide sequence ID" value="NZ_JAJKFT010000002.1"/>
</dbReference>
<keyword evidence="2 5" id="KW-0645">Protease</keyword>
<dbReference type="Pfam" id="PF00082">
    <property type="entry name" value="Peptidase_S8"/>
    <property type="match status" value="2"/>
</dbReference>
<dbReference type="PROSITE" id="PS00138">
    <property type="entry name" value="SUBTILASE_SER"/>
    <property type="match status" value="1"/>
</dbReference>
<evidence type="ECO:0000313" key="7">
    <source>
        <dbReference type="EMBL" id="MCC9627294.1"/>
    </source>
</evidence>
<sequence>MIQMATTPPPVSAKARRGSLKELSDEVHVSVFVERDSARGGEVSVKSISGITSKQVTAERGRLATLEVAVSDLPNIAAQNAVVRIEMGETLKHPRPSVSLGKVSAPAKTLRRFGADGGKNVLIGIIDVEGFDFAHPDFLDDSGKTRFISIWDQGGTTRPSPADFSFGSEITKSNMDAAIAASPSQGLAPQILEPQSSMQHGSHGTHVASIAAGNRGVCRNAYLAGVLIDLPREDLDRRRSFYDSTRIAHAVEYLLSVGEKIRQEQNLDSLPISINISLGTNGHAHDGSSAVSRWLEHVLTTPGKSITVAAGNAGQEAAESADDIGFIMGRIHTSGQIAARGLVNDINWVVVGNGAVDVSENELEIWYSAADRFAVSIKPPGGDWIGPIQPGQFVENRQLTDKSFLSVYNEIYHPANGANYIGVFLSPFLSSAQVVGVTPGEWQVRLHGIDVRDGRYHGWIERDDPVELGPLGQASAWRFPSFFAESSNVDNSSVSSLGCGEQVLSIANLDERRQRINISSSQGPTRDNRPKPDLAAPGTDIVAALGFNFEDDEQWISMTGTSMASPYACGVAGLMLAENPRLTASQIRGILQRTARPLPNADFSWKNDAGYGVIDPEACLAEVRQLSRVEDVT</sequence>
<name>A0A9X1MHY7_9BACT</name>
<dbReference type="Gene3D" id="3.40.50.200">
    <property type="entry name" value="Peptidase S8/S53 domain"/>
    <property type="match status" value="1"/>
</dbReference>
<comment type="similarity">
    <text evidence="1 5">Belongs to the peptidase S8 family.</text>
</comment>
<accession>A0A9X1MHY7</accession>
<evidence type="ECO:0000256" key="2">
    <source>
        <dbReference type="ARBA" id="ARBA00022670"/>
    </source>
</evidence>
<dbReference type="EMBL" id="JAJKFT010000002">
    <property type="protein sequence ID" value="MCC9627294.1"/>
    <property type="molecule type" value="Genomic_DNA"/>
</dbReference>
<evidence type="ECO:0000256" key="4">
    <source>
        <dbReference type="ARBA" id="ARBA00022825"/>
    </source>
</evidence>
<keyword evidence="4 5" id="KW-0720">Serine protease</keyword>
<dbReference type="Gene3D" id="2.60.120.1290">
    <property type="match status" value="1"/>
</dbReference>
<protein>
    <submittedName>
        <fullName evidence="7">S8 family serine peptidase</fullName>
    </submittedName>
</protein>
<feature type="domain" description="Peptidase S8/S53" evidence="6">
    <location>
        <begin position="489"/>
        <end position="612"/>
    </location>
</feature>
<evidence type="ECO:0000256" key="5">
    <source>
        <dbReference type="PROSITE-ProRule" id="PRU01240"/>
    </source>
</evidence>
<keyword evidence="3 5" id="KW-0378">Hydrolase</keyword>
<proteinExistence type="inferred from homology"/>
<feature type="active site" description="Charge relay system" evidence="5">
    <location>
        <position position="562"/>
    </location>
</feature>
<dbReference type="GO" id="GO:0006508">
    <property type="term" value="P:proteolysis"/>
    <property type="evidence" value="ECO:0007669"/>
    <property type="project" value="UniProtKB-KW"/>
</dbReference>
<dbReference type="PRINTS" id="PR00723">
    <property type="entry name" value="SUBTILISIN"/>
</dbReference>
<dbReference type="AlphaFoldDB" id="A0A9X1MHY7"/>